<protein>
    <submittedName>
        <fullName evidence="3">Type II toxin-antitoxin system PemK/MazF family toxin</fullName>
    </submittedName>
</protein>
<dbReference type="RefSeq" id="WP_344056496.1">
    <property type="nucleotide sequence ID" value="NZ_BAAALN010000011.1"/>
</dbReference>
<sequence length="108" mass="11491">MNRGEVWTAAAKGAYTGKPRPVVIVQSDAFDGTDSVVVCPFTTHGLEAPLMRVPVEPDETNGLSEATQIMLDKVSAIPRRTLGTRLGVLSDIHMTQASRGLVVFLGIG</sequence>
<reference evidence="3 4" key="1">
    <citation type="journal article" date="2019" name="Int. J. Syst. Evol. Microbiol.">
        <title>The Global Catalogue of Microorganisms (GCM) 10K type strain sequencing project: providing services to taxonomists for standard genome sequencing and annotation.</title>
        <authorList>
            <consortium name="The Broad Institute Genomics Platform"/>
            <consortium name="The Broad Institute Genome Sequencing Center for Infectious Disease"/>
            <person name="Wu L."/>
            <person name="Ma J."/>
        </authorList>
    </citation>
    <scope>NUCLEOTIDE SEQUENCE [LARGE SCALE GENOMIC DNA]</scope>
    <source>
        <strain evidence="3 4">JCM 13023</strain>
    </source>
</reference>
<dbReference type="Pfam" id="PF02452">
    <property type="entry name" value="PemK_toxin"/>
    <property type="match status" value="1"/>
</dbReference>
<keyword evidence="4" id="KW-1185">Reference proteome</keyword>
<name>A0ABN1WCB4_9PSEU</name>
<dbReference type="SUPFAM" id="SSF50118">
    <property type="entry name" value="Cell growth inhibitor/plasmid maintenance toxic component"/>
    <property type="match status" value="1"/>
</dbReference>
<comment type="caution">
    <text evidence="3">The sequence shown here is derived from an EMBL/GenBank/DDBJ whole genome shotgun (WGS) entry which is preliminary data.</text>
</comment>
<dbReference type="Proteomes" id="UP001500653">
    <property type="component" value="Unassembled WGS sequence"/>
</dbReference>
<dbReference type="EMBL" id="BAAALN010000011">
    <property type="protein sequence ID" value="GAA1245573.1"/>
    <property type="molecule type" value="Genomic_DNA"/>
</dbReference>
<gene>
    <name evidence="3" type="ORF">GCM10009676_34380</name>
</gene>
<dbReference type="PANTHER" id="PTHR33988">
    <property type="entry name" value="ENDORIBONUCLEASE MAZF-RELATED"/>
    <property type="match status" value="1"/>
</dbReference>
<keyword evidence="2" id="KW-1277">Toxin-antitoxin system</keyword>
<evidence type="ECO:0000313" key="4">
    <source>
        <dbReference type="Proteomes" id="UP001500653"/>
    </source>
</evidence>
<dbReference type="Gene3D" id="2.30.30.110">
    <property type="match status" value="1"/>
</dbReference>
<evidence type="ECO:0000313" key="3">
    <source>
        <dbReference type="EMBL" id="GAA1245573.1"/>
    </source>
</evidence>
<comment type="similarity">
    <text evidence="1">Belongs to the PemK/MazF family.</text>
</comment>
<evidence type="ECO:0000256" key="1">
    <source>
        <dbReference type="ARBA" id="ARBA00007521"/>
    </source>
</evidence>
<evidence type="ECO:0000256" key="2">
    <source>
        <dbReference type="ARBA" id="ARBA00022649"/>
    </source>
</evidence>
<dbReference type="InterPro" id="IPR011067">
    <property type="entry name" value="Plasmid_toxin/cell-grow_inhib"/>
</dbReference>
<accession>A0ABN1WCB4</accession>
<dbReference type="PANTHER" id="PTHR33988:SF2">
    <property type="entry name" value="ENDORIBONUCLEASE MAZF"/>
    <property type="match status" value="1"/>
</dbReference>
<proteinExistence type="inferred from homology"/>
<dbReference type="InterPro" id="IPR003477">
    <property type="entry name" value="PemK-like"/>
</dbReference>
<organism evidence="3 4">
    <name type="scientific">Prauserella halophila</name>
    <dbReference type="NCBI Taxonomy" id="185641"/>
    <lineage>
        <taxon>Bacteria</taxon>
        <taxon>Bacillati</taxon>
        <taxon>Actinomycetota</taxon>
        <taxon>Actinomycetes</taxon>
        <taxon>Pseudonocardiales</taxon>
        <taxon>Pseudonocardiaceae</taxon>
        <taxon>Prauserella</taxon>
    </lineage>
</organism>